<dbReference type="PROSITE" id="PS50853">
    <property type="entry name" value="FN3"/>
    <property type="match status" value="1"/>
</dbReference>
<dbReference type="SMART" id="SM00060">
    <property type="entry name" value="FN3"/>
    <property type="match status" value="1"/>
</dbReference>
<dbReference type="InterPro" id="IPR013783">
    <property type="entry name" value="Ig-like_fold"/>
</dbReference>
<feature type="region of interest" description="Disordered" evidence="1">
    <location>
        <begin position="519"/>
        <end position="548"/>
    </location>
</feature>
<evidence type="ECO:0000313" key="3">
    <source>
        <dbReference type="EMBL" id="BAR55983.1"/>
    </source>
</evidence>
<feature type="compositionally biased region" description="Low complexity" evidence="1">
    <location>
        <begin position="519"/>
        <end position="529"/>
    </location>
</feature>
<reference evidence="3 4" key="1">
    <citation type="submission" date="2014-11" db="EMBL/GenBank/DDBJ databases">
        <title>Symbiosis island explosion on the genome of extra-slow-growing strains of soybean bradyrhizobia with massive insertion sequences.</title>
        <authorList>
            <person name="Iida T."/>
            <person name="Minamisawa K."/>
        </authorList>
    </citation>
    <scope>NUCLEOTIDE SEQUENCE [LARGE SCALE GENOMIC DNA]</scope>
    <source>
        <strain evidence="3 4">NK6</strain>
    </source>
</reference>
<dbReference type="InterPro" id="IPR029058">
    <property type="entry name" value="AB_hydrolase_fold"/>
</dbReference>
<dbReference type="EMBL" id="AP014685">
    <property type="protein sequence ID" value="BAR55983.1"/>
    <property type="molecule type" value="Genomic_DNA"/>
</dbReference>
<organism evidence="3 4">
    <name type="scientific">Bradyrhizobium diazoefficiens</name>
    <dbReference type="NCBI Taxonomy" id="1355477"/>
    <lineage>
        <taxon>Bacteria</taxon>
        <taxon>Pseudomonadati</taxon>
        <taxon>Pseudomonadota</taxon>
        <taxon>Alphaproteobacteria</taxon>
        <taxon>Hyphomicrobiales</taxon>
        <taxon>Nitrobacteraceae</taxon>
        <taxon>Bradyrhizobium</taxon>
    </lineage>
</organism>
<dbReference type="PANTHER" id="PTHR42972">
    <property type="entry name" value="TOL-PAL SYSTEM PROTEIN TOLB"/>
    <property type="match status" value="1"/>
</dbReference>
<evidence type="ECO:0000256" key="1">
    <source>
        <dbReference type="SAM" id="MobiDB-lite"/>
    </source>
</evidence>
<dbReference type="InterPro" id="IPR036116">
    <property type="entry name" value="FN3_sf"/>
</dbReference>
<dbReference type="SUPFAM" id="SSF49265">
    <property type="entry name" value="Fibronectin type III"/>
    <property type="match status" value="1"/>
</dbReference>
<evidence type="ECO:0000313" key="4">
    <source>
        <dbReference type="Proteomes" id="UP000063308"/>
    </source>
</evidence>
<dbReference type="AlphaFoldDB" id="A0A0E4BMK7"/>
<gene>
    <name evidence="3" type="ORF">NK6_2802</name>
</gene>
<sequence length="548" mass="58637">MAYQKLINQSGRMLKGAPITPVALEPNQPDRIITSALPRDGRQTVDYGNPQNPFRNWRVISCSDGAFSHEHRRLPVGSISTFFKDLAILRQHAIGAICAAVVGVSPLSAEPLALRSYHAPIGESSISGISSGAFMAVQFGAAWSSIVKGVGVVAGGPYWCAEAKMWRATGPCMKGPASGLNITAFTTKADANASAGKIDPDSNLAGQKIYLFHGYNDAVVDRAVTDAAADFYRRYLGDANRGNLFYQTALGAGHSFVVAKQGDTGLNSCSANKEPYIDQCGYDQAGIILQHIYGRLNPPNRGQLAGVVKSFDQSLYTRPQAPAALSLSDTGYLFVPQDCEQGALCRVHVALHGCRQNAREIGLKFVNDTGYNAWADTNRLIILYPQTRTSLYRPTNPQACWDWWGYVNHTSSYVTKSGAQIQAVKAMLDALAADGATPVSATRQLTSAPQGLTVIDASDTSVDLVWSPLVGATTYRVLRAGPDDTFQRIGEVAGASFGDSDLRPQTTYRWRVSAVLNGAEGPASGEASATTRSTPPRCNHPGTCPVTK</sequence>
<dbReference type="Gene3D" id="2.60.40.10">
    <property type="entry name" value="Immunoglobulins"/>
    <property type="match status" value="1"/>
</dbReference>
<dbReference type="Pfam" id="PF00041">
    <property type="entry name" value="fn3"/>
    <property type="match status" value="1"/>
</dbReference>
<dbReference type="RefSeq" id="WP_060909216.1">
    <property type="nucleotide sequence ID" value="NZ_JAFCKD010000229.1"/>
</dbReference>
<dbReference type="InterPro" id="IPR003961">
    <property type="entry name" value="FN3_dom"/>
</dbReference>
<dbReference type="SUPFAM" id="SSF53474">
    <property type="entry name" value="alpha/beta-Hydrolases"/>
    <property type="match status" value="1"/>
</dbReference>
<dbReference type="Gene3D" id="3.40.50.1820">
    <property type="entry name" value="alpha/beta hydrolase"/>
    <property type="match status" value="2"/>
</dbReference>
<accession>A0A0E4BMK7</accession>
<protein>
    <recommendedName>
        <fullName evidence="2">Fibronectin type-III domain-containing protein</fullName>
    </recommendedName>
</protein>
<dbReference type="PANTHER" id="PTHR42972:SF8">
    <property type="entry name" value="POLYHYDROXYBUTYRATE DEPOLYMERASE"/>
    <property type="match status" value="1"/>
</dbReference>
<dbReference type="Proteomes" id="UP000063308">
    <property type="component" value="Chromosome"/>
</dbReference>
<evidence type="ECO:0000259" key="2">
    <source>
        <dbReference type="PROSITE" id="PS50853"/>
    </source>
</evidence>
<name>A0A0E4BMK7_9BRAD</name>
<feature type="domain" description="Fibronectin type-III" evidence="2">
    <location>
        <begin position="448"/>
        <end position="534"/>
    </location>
</feature>
<proteinExistence type="predicted"/>
<dbReference type="CDD" id="cd00063">
    <property type="entry name" value="FN3"/>
    <property type="match status" value="1"/>
</dbReference>